<evidence type="ECO:0000259" key="1">
    <source>
        <dbReference type="Pfam" id="PF00102"/>
    </source>
</evidence>
<dbReference type="EMBL" id="LN902844">
    <property type="protein sequence ID" value="CUT98705.1"/>
    <property type="molecule type" value="Genomic_DNA"/>
</dbReference>
<dbReference type="PANTHER" id="PTHR19134:SF449">
    <property type="entry name" value="TYROSINE-PROTEIN PHOSPHATASE 1"/>
    <property type="match status" value="1"/>
</dbReference>
<proteinExistence type="predicted"/>
<dbReference type="GO" id="GO:0004725">
    <property type="term" value="F:protein tyrosine phosphatase activity"/>
    <property type="evidence" value="ECO:0007669"/>
    <property type="project" value="InterPro"/>
</dbReference>
<evidence type="ECO:0000313" key="3">
    <source>
        <dbReference type="Proteomes" id="UP000017246"/>
    </source>
</evidence>
<keyword evidence="3" id="KW-1185">Reference proteome</keyword>
<dbReference type="PANTHER" id="PTHR19134">
    <property type="entry name" value="RECEPTOR-TYPE TYROSINE-PROTEIN PHOSPHATASE"/>
    <property type="match status" value="1"/>
</dbReference>
<dbReference type="InterPro" id="IPR029021">
    <property type="entry name" value="Prot-tyrosine_phosphatase-like"/>
</dbReference>
<reference evidence="2" key="1">
    <citation type="journal article" date="2013" name="Nature">
        <title>The genomes of four tapeworm species reveal adaptations to parasitism.</title>
        <authorList>
            <person name="Tsai I.J."/>
            <person name="Zarowiecki M."/>
            <person name="Holroyd N."/>
            <person name="Garciarrubio A."/>
            <person name="Sanchez-Flores A."/>
            <person name="Brooks K.L."/>
            <person name="Tracey A."/>
            <person name="Bobes R.J."/>
            <person name="Fragoso G."/>
            <person name="Sciutto E."/>
            <person name="Aslett M."/>
            <person name="Beasley H."/>
            <person name="Bennett H.M."/>
            <person name="Cai J."/>
            <person name="Camicia F."/>
            <person name="Clark R."/>
            <person name="Cucher M."/>
            <person name="De Silva N."/>
            <person name="Day T.A."/>
            <person name="Deplazes P."/>
            <person name="Estrada K."/>
            <person name="Fernandez C."/>
            <person name="Holland P.W."/>
            <person name="Hou J."/>
            <person name="Hu S."/>
            <person name="Huckvale T."/>
            <person name="Hung S.S."/>
            <person name="Kamenetzky L."/>
            <person name="Keane J.A."/>
            <person name="Kiss F."/>
            <person name="Koziol U."/>
            <person name="Lambert O."/>
            <person name="Liu K."/>
            <person name="Luo X."/>
            <person name="Luo Y."/>
            <person name="Macchiaroli N."/>
            <person name="Nichol S."/>
            <person name="Paps J."/>
            <person name="Parkinson J."/>
            <person name="Pouchkina-Stantcheva N."/>
            <person name="Riddiford N."/>
            <person name="Rosenzvit M."/>
            <person name="Salinas G."/>
            <person name="Wasmuth J.D."/>
            <person name="Zamanian M."/>
            <person name="Zheng Y."/>
            <person name="Cai X."/>
            <person name="Soberon X."/>
            <person name="Olson P.D."/>
            <person name="Laclette J.P."/>
            <person name="Brehm K."/>
            <person name="Berriman M."/>
            <person name="Garciarrubio A."/>
            <person name="Bobes R.J."/>
            <person name="Fragoso G."/>
            <person name="Sanchez-Flores A."/>
            <person name="Estrada K."/>
            <person name="Cevallos M.A."/>
            <person name="Morett E."/>
            <person name="Gonzalez V."/>
            <person name="Portillo T."/>
            <person name="Ochoa-Leyva A."/>
            <person name="Jose M.V."/>
            <person name="Sciutto E."/>
            <person name="Landa A."/>
            <person name="Jimenez L."/>
            <person name="Valdes V."/>
            <person name="Carrero J.C."/>
            <person name="Larralde C."/>
            <person name="Morales-Montor J."/>
            <person name="Limon-Lason J."/>
            <person name="Soberon X."/>
            <person name="Laclette J.P."/>
        </authorList>
    </citation>
    <scope>NUCLEOTIDE SEQUENCE [LARGE SCALE GENOMIC DNA]</scope>
</reference>
<dbReference type="InterPro" id="IPR050348">
    <property type="entry name" value="Protein-Tyr_Phosphatase"/>
</dbReference>
<feature type="domain" description="Tyrosine-protein phosphatase" evidence="1">
    <location>
        <begin position="102"/>
        <end position="138"/>
    </location>
</feature>
<dbReference type="SUPFAM" id="SSF52799">
    <property type="entry name" value="(Phosphotyrosine protein) phosphatases II"/>
    <property type="match status" value="1"/>
</dbReference>
<dbReference type="AlphaFoldDB" id="A0A0S4MIT4"/>
<reference evidence="2" key="2">
    <citation type="submission" date="2015-11" db="EMBL/GenBank/DDBJ databases">
        <authorList>
            <person name="Zhang Y."/>
            <person name="Guo Z."/>
        </authorList>
    </citation>
    <scope>NUCLEOTIDE SEQUENCE</scope>
</reference>
<dbReference type="Pfam" id="PF00102">
    <property type="entry name" value="Y_phosphatase"/>
    <property type="match status" value="1"/>
</dbReference>
<dbReference type="Gene3D" id="3.90.190.10">
    <property type="entry name" value="Protein tyrosine phosphatase superfamily"/>
    <property type="match status" value="1"/>
</dbReference>
<name>A0A0S4MIT4_ECHMU</name>
<organism evidence="2 3">
    <name type="scientific">Echinococcus multilocularis</name>
    <name type="common">Fox tapeworm</name>
    <dbReference type="NCBI Taxonomy" id="6211"/>
    <lineage>
        <taxon>Eukaryota</taxon>
        <taxon>Metazoa</taxon>
        <taxon>Spiralia</taxon>
        <taxon>Lophotrochozoa</taxon>
        <taxon>Platyhelminthes</taxon>
        <taxon>Cestoda</taxon>
        <taxon>Eucestoda</taxon>
        <taxon>Cyclophyllidea</taxon>
        <taxon>Taeniidae</taxon>
        <taxon>Echinococcus</taxon>
    </lineage>
</organism>
<evidence type="ECO:0000313" key="2">
    <source>
        <dbReference type="EMBL" id="CUT98705.1"/>
    </source>
</evidence>
<accession>A0A0S4MIT4</accession>
<dbReference type="InterPro" id="IPR000242">
    <property type="entry name" value="PTP_cat"/>
</dbReference>
<dbReference type="Proteomes" id="UP000017246">
    <property type="component" value="Unassembled WGS sequence"/>
</dbReference>
<sequence length="240" mass="26433">MPKESDLLESAMLTVVTEELDPLPCPSNTSICNPLPWTKNGYAWLFRSKCQSSASFAKQMTSHWDPKPAVVSGKLRAAHVNALNVQAPLHNASGATITADFSTPPNYIATQGPLDSTAADFLTMLYGQRVPHCYSIVHLRIKKGALTTFTSAAHIVTVILMEKSVKVDFTCRVFAFLPHDQKDPWTVHLALLAKYPLMLGVGRTGTFICSRFLLDQLLKDPLNIDIIGTTLAVRRPWIVS</sequence>
<protein>
    <submittedName>
        <fullName evidence="2">Receptor type tyrosine protein phosphatase O</fullName>
    </submittedName>
</protein>
<keyword evidence="2" id="KW-0675">Receptor</keyword>
<dbReference type="OrthoDB" id="6271682at2759"/>